<organism evidence="2 3">
    <name type="scientific">Corallococcus llansteffanensis</name>
    <dbReference type="NCBI Taxonomy" id="2316731"/>
    <lineage>
        <taxon>Bacteria</taxon>
        <taxon>Pseudomonadati</taxon>
        <taxon>Myxococcota</taxon>
        <taxon>Myxococcia</taxon>
        <taxon>Myxococcales</taxon>
        <taxon>Cystobacterineae</taxon>
        <taxon>Myxococcaceae</taxon>
        <taxon>Corallococcus</taxon>
    </lineage>
</organism>
<dbReference type="Pfam" id="PF13480">
    <property type="entry name" value="Acetyltransf_6"/>
    <property type="match status" value="1"/>
</dbReference>
<keyword evidence="3" id="KW-1185">Reference proteome</keyword>
<accession>A0A3A8QLZ1</accession>
<keyword evidence="2" id="KW-0808">Transferase</keyword>
<dbReference type="AlphaFoldDB" id="A0A3A8QLZ1"/>
<dbReference type="EMBL" id="RAWB01000033">
    <property type="protein sequence ID" value="RKH65862.1"/>
    <property type="molecule type" value="Genomic_DNA"/>
</dbReference>
<feature type="domain" description="BioF2-like acetyltransferase" evidence="1">
    <location>
        <begin position="197"/>
        <end position="327"/>
    </location>
</feature>
<gene>
    <name evidence="2" type="ORF">D7V93_05205</name>
</gene>
<protein>
    <submittedName>
        <fullName evidence="2">GNAT family N-acetyltransferase</fullName>
    </submittedName>
</protein>
<proteinExistence type="predicted"/>
<reference evidence="3" key="1">
    <citation type="submission" date="2018-09" db="EMBL/GenBank/DDBJ databases">
        <authorList>
            <person name="Livingstone P.G."/>
            <person name="Whitworth D.E."/>
        </authorList>
    </citation>
    <scope>NUCLEOTIDE SEQUENCE [LARGE SCALE GENOMIC DNA]</scope>
    <source>
        <strain evidence="3">CA051B</strain>
    </source>
</reference>
<dbReference type="GO" id="GO:0016740">
    <property type="term" value="F:transferase activity"/>
    <property type="evidence" value="ECO:0007669"/>
    <property type="project" value="UniProtKB-KW"/>
</dbReference>
<name>A0A3A8QLZ1_9BACT</name>
<dbReference type="InterPro" id="IPR038740">
    <property type="entry name" value="BioF2-like_GNAT_dom"/>
</dbReference>
<evidence type="ECO:0000259" key="1">
    <source>
        <dbReference type="Pfam" id="PF13480"/>
    </source>
</evidence>
<dbReference type="Proteomes" id="UP000272888">
    <property type="component" value="Unassembled WGS sequence"/>
</dbReference>
<evidence type="ECO:0000313" key="3">
    <source>
        <dbReference type="Proteomes" id="UP000272888"/>
    </source>
</evidence>
<dbReference type="RefSeq" id="WP_120642299.1">
    <property type="nucleotide sequence ID" value="NZ_RAWB01000033.1"/>
</dbReference>
<evidence type="ECO:0000313" key="2">
    <source>
        <dbReference type="EMBL" id="RKH65862.1"/>
    </source>
</evidence>
<comment type="caution">
    <text evidence="2">The sequence shown here is derived from an EMBL/GenBank/DDBJ whole genome shotgun (WGS) entry which is preliminary data.</text>
</comment>
<sequence length="373" mass="42087">MPSVRILEAGDPRPGPGLLATRLVGHYVEHGTAPYLANTRHRVLLADVDGQVLPLVVNDGDDSRCYLTSPYVNYISYAEDFARSVKERAVRWGLLAFIRAVRAAIPRRHLDRVVYVNHWLLATGPELALSTPQLAALTEALQARFPEHAFVFKRASAATAEEVERGDSPSRLHAIFNRQMYRWRHEPGLKPPREFRQDRGLLQRHQPHLRRLTTAEPDTVSRLGALYRALYLDKYSELNAHFTPAWFEAALQQGALEVYGIDVEGGLHYFVTCFEAGDELIGSVVGHDPALSRKHGLYRAGVSHLMRLAEERGLTLNLSSGSGEFKRKRGCTPWTEYELLGFEHLPWRARHSWSLLRGIYNAVGPRVFTALSI</sequence>